<feature type="region of interest" description="Disordered" evidence="1">
    <location>
        <begin position="46"/>
        <end position="88"/>
    </location>
</feature>
<reference evidence="2" key="1">
    <citation type="submission" date="2019-07" db="EMBL/GenBank/DDBJ databases">
        <title>Annotation for the trematode Paragonimus miyazaki's.</title>
        <authorList>
            <person name="Choi Y.-J."/>
        </authorList>
    </citation>
    <scope>NUCLEOTIDE SEQUENCE</scope>
    <source>
        <strain evidence="2">Japan</strain>
    </source>
</reference>
<name>A0A8S9YRD2_9TREM</name>
<dbReference type="OrthoDB" id="6267558at2759"/>
<protein>
    <submittedName>
        <fullName evidence="2">Uncharacterized protein</fullName>
    </submittedName>
</protein>
<comment type="caution">
    <text evidence="2">The sequence shown here is derived from an EMBL/GenBank/DDBJ whole genome shotgun (WGS) entry which is preliminary data.</text>
</comment>
<keyword evidence="3" id="KW-1185">Reference proteome</keyword>
<dbReference type="AlphaFoldDB" id="A0A8S9YRD2"/>
<organism evidence="2 3">
    <name type="scientific">Paragonimus skrjabini miyazakii</name>
    <dbReference type="NCBI Taxonomy" id="59628"/>
    <lineage>
        <taxon>Eukaryota</taxon>
        <taxon>Metazoa</taxon>
        <taxon>Spiralia</taxon>
        <taxon>Lophotrochozoa</taxon>
        <taxon>Platyhelminthes</taxon>
        <taxon>Trematoda</taxon>
        <taxon>Digenea</taxon>
        <taxon>Plagiorchiida</taxon>
        <taxon>Troglotremata</taxon>
        <taxon>Troglotrematidae</taxon>
        <taxon>Paragonimus</taxon>
    </lineage>
</organism>
<accession>A0A8S9YRD2</accession>
<evidence type="ECO:0000313" key="2">
    <source>
        <dbReference type="EMBL" id="KAF7257529.1"/>
    </source>
</evidence>
<feature type="compositionally biased region" description="Polar residues" evidence="1">
    <location>
        <begin position="77"/>
        <end position="88"/>
    </location>
</feature>
<evidence type="ECO:0000256" key="1">
    <source>
        <dbReference type="SAM" id="MobiDB-lite"/>
    </source>
</evidence>
<dbReference type="Proteomes" id="UP000822476">
    <property type="component" value="Unassembled WGS sequence"/>
</dbReference>
<feature type="compositionally biased region" description="Basic and acidic residues" evidence="1">
    <location>
        <begin position="46"/>
        <end position="55"/>
    </location>
</feature>
<sequence>MKTCATLRKENMRSNIRDIVCYRSLKRRLQSMEMPILRPSYVPRLRTDDNRRASKPEATATTHRAKRNNTKNKKTTQMSTSITENKQKLQTGLPSYLEKSHSMSPFTWEHLVYSDWTSEQTNYSLVSTSSSPLIQFRDSVNSECFSSSPQCSQCSYCKEMTCYGKNSCWTEVDWDCASQTSEPNTGNYYSGEDAYGRQTKPWTMSRELKYRQLSPSPHWQQRPMSAPPFAVQEWRF</sequence>
<dbReference type="EMBL" id="JTDE01002323">
    <property type="protein sequence ID" value="KAF7257529.1"/>
    <property type="molecule type" value="Genomic_DNA"/>
</dbReference>
<feature type="compositionally biased region" description="Basic residues" evidence="1">
    <location>
        <begin position="63"/>
        <end position="74"/>
    </location>
</feature>
<proteinExistence type="predicted"/>
<gene>
    <name evidence="2" type="ORF">EG68_05246</name>
</gene>
<evidence type="ECO:0000313" key="3">
    <source>
        <dbReference type="Proteomes" id="UP000822476"/>
    </source>
</evidence>